<keyword evidence="3" id="KW-1185">Reference proteome</keyword>
<sequence>MYGRRYDVMGQERSRSGQRSPLSPTSSGYSLDVKLLSFIKGSSKRSAKASHGSGNKWKNRRFHRASQGKKRDTQNLAAVILSNQQAALHLPHCSTSVVSSMHAAHFKLTKIFYCNHSAKERLTPQGFNSQSQRLCSFASRITVRKAVPKRQP</sequence>
<protein>
    <submittedName>
        <fullName evidence="2">Uncharacterized protein</fullName>
    </submittedName>
</protein>
<feature type="compositionally biased region" description="Polar residues" evidence="1">
    <location>
        <begin position="17"/>
        <end position="27"/>
    </location>
</feature>
<feature type="compositionally biased region" description="Basic residues" evidence="1">
    <location>
        <begin position="57"/>
        <end position="68"/>
    </location>
</feature>
<name>A0AAE1B489_9GAST</name>
<feature type="region of interest" description="Disordered" evidence="1">
    <location>
        <begin position="1"/>
        <end position="27"/>
    </location>
</feature>
<dbReference type="AlphaFoldDB" id="A0AAE1B489"/>
<evidence type="ECO:0000313" key="3">
    <source>
        <dbReference type="Proteomes" id="UP001283361"/>
    </source>
</evidence>
<proteinExistence type="predicted"/>
<organism evidence="2 3">
    <name type="scientific">Elysia crispata</name>
    <name type="common">lettuce slug</name>
    <dbReference type="NCBI Taxonomy" id="231223"/>
    <lineage>
        <taxon>Eukaryota</taxon>
        <taxon>Metazoa</taxon>
        <taxon>Spiralia</taxon>
        <taxon>Lophotrochozoa</taxon>
        <taxon>Mollusca</taxon>
        <taxon>Gastropoda</taxon>
        <taxon>Heterobranchia</taxon>
        <taxon>Euthyneura</taxon>
        <taxon>Panpulmonata</taxon>
        <taxon>Sacoglossa</taxon>
        <taxon>Placobranchoidea</taxon>
        <taxon>Plakobranchidae</taxon>
        <taxon>Elysia</taxon>
    </lineage>
</organism>
<reference evidence="2" key="1">
    <citation type="journal article" date="2023" name="G3 (Bethesda)">
        <title>A reference genome for the long-term kleptoplast-retaining sea slug Elysia crispata morphotype clarki.</title>
        <authorList>
            <person name="Eastman K.E."/>
            <person name="Pendleton A.L."/>
            <person name="Shaikh M.A."/>
            <person name="Suttiyut T."/>
            <person name="Ogas R."/>
            <person name="Tomko P."/>
            <person name="Gavelis G."/>
            <person name="Widhalm J.R."/>
            <person name="Wisecaver J.H."/>
        </authorList>
    </citation>
    <scope>NUCLEOTIDE SEQUENCE</scope>
    <source>
        <strain evidence="2">ECLA1</strain>
    </source>
</reference>
<dbReference type="Proteomes" id="UP001283361">
    <property type="component" value="Unassembled WGS sequence"/>
</dbReference>
<accession>A0AAE1B489</accession>
<feature type="compositionally biased region" description="Basic and acidic residues" evidence="1">
    <location>
        <begin position="1"/>
        <end position="15"/>
    </location>
</feature>
<feature type="region of interest" description="Disordered" evidence="1">
    <location>
        <begin position="43"/>
        <end position="73"/>
    </location>
</feature>
<evidence type="ECO:0000313" key="2">
    <source>
        <dbReference type="EMBL" id="KAK3799084.1"/>
    </source>
</evidence>
<evidence type="ECO:0000256" key="1">
    <source>
        <dbReference type="SAM" id="MobiDB-lite"/>
    </source>
</evidence>
<gene>
    <name evidence="2" type="ORF">RRG08_051364</name>
</gene>
<comment type="caution">
    <text evidence="2">The sequence shown here is derived from an EMBL/GenBank/DDBJ whole genome shotgun (WGS) entry which is preliminary data.</text>
</comment>
<dbReference type="EMBL" id="JAWDGP010000593">
    <property type="protein sequence ID" value="KAK3799084.1"/>
    <property type="molecule type" value="Genomic_DNA"/>
</dbReference>